<dbReference type="Proteomes" id="UP000000763">
    <property type="component" value="Chromosome 7"/>
</dbReference>
<dbReference type="EMBL" id="AP005190">
    <property type="protein sequence ID" value="BAC80056.1"/>
    <property type="molecule type" value="Genomic_DNA"/>
</dbReference>
<sequence length="92" mass="10496">MKLPGDRLERRGNRRRERGAASLRCSTAVGSALAAPKKLLNGRVSIEEPRAGDVGEECDMFDPLYVGFRCSENGRPDDPYTKWRWRSLRCFH</sequence>
<proteinExistence type="predicted"/>
<name>Q7XHS3_ORYSJ</name>
<feature type="compositionally biased region" description="Basic and acidic residues" evidence="1">
    <location>
        <begin position="1"/>
        <end position="11"/>
    </location>
</feature>
<reference evidence="3" key="2">
    <citation type="journal article" date="2008" name="Nucleic Acids Res.">
        <title>The rice annotation project database (RAP-DB): 2008 update.</title>
        <authorList>
            <consortium name="The rice annotation project (RAP)"/>
        </authorList>
    </citation>
    <scope>GENOME REANNOTATION</scope>
    <source>
        <strain evidence="3">cv. Nipponbare</strain>
    </source>
</reference>
<feature type="region of interest" description="Disordered" evidence="1">
    <location>
        <begin position="1"/>
        <end position="21"/>
    </location>
</feature>
<dbReference type="AlphaFoldDB" id="Q7XHS3"/>
<gene>
    <name evidence="2" type="primary">P0477A12.9</name>
</gene>
<organism evidence="2 3">
    <name type="scientific">Oryza sativa subsp. japonica</name>
    <name type="common">Rice</name>
    <dbReference type="NCBI Taxonomy" id="39947"/>
    <lineage>
        <taxon>Eukaryota</taxon>
        <taxon>Viridiplantae</taxon>
        <taxon>Streptophyta</taxon>
        <taxon>Embryophyta</taxon>
        <taxon>Tracheophyta</taxon>
        <taxon>Spermatophyta</taxon>
        <taxon>Magnoliopsida</taxon>
        <taxon>Liliopsida</taxon>
        <taxon>Poales</taxon>
        <taxon>Poaceae</taxon>
        <taxon>BOP clade</taxon>
        <taxon>Oryzoideae</taxon>
        <taxon>Oryzeae</taxon>
        <taxon>Oryzinae</taxon>
        <taxon>Oryza</taxon>
        <taxon>Oryza sativa</taxon>
    </lineage>
</organism>
<reference evidence="3" key="1">
    <citation type="journal article" date="2005" name="Nature">
        <title>The map-based sequence of the rice genome.</title>
        <authorList>
            <consortium name="International rice genome sequencing project (IRGSP)"/>
            <person name="Matsumoto T."/>
            <person name="Wu J."/>
            <person name="Kanamori H."/>
            <person name="Katayose Y."/>
            <person name="Fujisawa M."/>
            <person name="Namiki N."/>
            <person name="Mizuno H."/>
            <person name="Yamamoto K."/>
            <person name="Antonio B.A."/>
            <person name="Baba T."/>
            <person name="Sakata K."/>
            <person name="Nagamura Y."/>
            <person name="Aoki H."/>
            <person name="Arikawa K."/>
            <person name="Arita K."/>
            <person name="Bito T."/>
            <person name="Chiden Y."/>
            <person name="Fujitsuka N."/>
            <person name="Fukunaka R."/>
            <person name="Hamada M."/>
            <person name="Harada C."/>
            <person name="Hayashi A."/>
            <person name="Hijishita S."/>
            <person name="Honda M."/>
            <person name="Hosokawa S."/>
            <person name="Ichikawa Y."/>
            <person name="Idonuma A."/>
            <person name="Iijima M."/>
            <person name="Ikeda M."/>
            <person name="Ikeno M."/>
            <person name="Ito K."/>
            <person name="Ito S."/>
            <person name="Ito T."/>
            <person name="Ito Y."/>
            <person name="Ito Y."/>
            <person name="Iwabuchi A."/>
            <person name="Kamiya K."/>
            <person name="Karasawa W."/>
            <person name="Kurita K."/>
            <person name="Katagiri S."/>
            <person name="Kikuta A."/>
            <person name="Kobayashi H."/>
            <person name="Kobayashi N."/>
            <person name="Machita K."/>
            <person name="Maehara T."/>
            <person name="Masukawa M."/>
            <person name="Mizubayashi T."/>
            <person name="Mukai Y."/>
            <person name="Nagasaki H."/>
            <person name="Nagata Y."/>
            <person name="Naito S."/>
            <person name="Nakashima M."/>
            <person name="Nakama Y."/>
            <person name="Nakamichi Y."/>
            <person name="Nakamura M."/>
            <person name="Meguro A."/>
            <person name="Negishi M."/>
            <person name="Ohta I."/>
            <person name="Ohta T."/>
            <person name="Okamoto M."/>
            <person name="Ono N."/>
            <person name="Saji S."/>
            <person name="Sakaguchi M."/>
            <person name="Sakai K."/>
            <person name="Shibata M."/>
            <person name="Shimokawa T."/>
            <person name="Song J."/>
            <person name="Takazaki Y."/>
            <person name="Terasawa K."/>
            <person name="Tsugane M."/>
            <person name="Tsuji K."/>
            <person name="Ueda S."/>
            <person name="Waki K."/>
            <person name="Yamagata H."/>
            <person name="Yamamoto M."/>
            <person name="Yamamoto S."/>
            <person name="Yamane H."/>
            <person name="Yoshiki S."/>
            <person name="Yoshihara R."/>
            <person name="Yukawa K."/>
            <person name="Zhong H."/>
            <person name="Yano M."/>
            <person name="Yuan Q."/>
            <person name="Ouyang S."/>
            <person name="Liu J."/>
            <person name="Jones K.M."/>
            <person name="Gansberger K."/>
            <person name="Moffat K."/>
            <person name="Hill J."/>
            <person name="Bera J."/>
            <person name="Fadrosh D."/>
            <person name="Jin S."/>
            <person name="Johri S."/>
            <person name="Kim M."/>
            <person name="Overton L."/>
            <person name="Reardon M."/>
            <person name="Tsitrin T."/>
            <person name="Vuong H."/>
            <person name="Weaver B."/>
            <person name="Ciecko A."/>
            <person name="Tallon L."/>
            <person name="Jackson J."/>
            <person name="Pai G."/>
            <person name="Aken S.V."/>
            <person name="Utterback T."/>
            <person name="Reidmuller S."/>
            <person name="Feldblyum T."/>
            <person name="Hsiao J."/>
            <person name="Zismann V."/>
            <person name="Iobst S."/>
            <person name="de Vazeille A.R."/>
            <person name="Buell C.R."/>
            <person name="Ying K."/>
            <person name="Li Y."/>
            <person name="Lu T."/>
            <person name="Huang Y."/>
            <person name="Zhao Q."/>
            <person name="Feng Q."/>
            <person name="Zhang L."/>
            <person name="Zhu J."/>
            <person name="Weng Q."/>
            <person name="Mu J."/>
            <person name="Lu Y."/>
            <person name="Fan D."/>
            <person name="Liu Y."/>
            <person name="Guan J."/>
            <person name="Zhang Y."/>
            <person name="Yu S."/>
            <person name="Liu X."/>
            <person name="Zhang Y."/>
            <person name="Hong G."/>
            <person name="Han B."/>
            <person name="Choisne N."/>
            <person name="Demange N."/>
            <person name="Orjeda G."/>
            <person name="Samain S."/>
            <person name="Cattolico L."/>
            <person name="Pelletier E."/>
            <person name="Couloux A."/>
            <person name="Segurens B."/>
            <person name="Wincker P."/>
            <person name="D'Hont A."/>
            <person name="Scarpelli C."/>
            <person name="Weissenbach J."/>
            <person name="Salanoubat M."/>
            <person name="Quetier F."/>
            <person name="Yu Y."/>
            <person name="Kim H.R."/>
            <person name="Rambo T."/>
            <person name="Currie J."/>
            <person name="Collura K."/>
            <person name="Luo M."/>
            <person name="Yang T."/>
            <person name="Ammiraju J.S.S."/>
            <person name="Engler F."/>
            <person name="Soderlund C."/>
            <person name="Wing R.A."/>
            <person name="Palmer L.E."/>
            <person name="de la Bastide M."/>
            <person name="Spiegel L."/>
            <person name="Nascimento L."/>
            <person name="Zutavern T."/>
            <person name="O'Shaughnessy A."/>
            <person name="Dike S."/>
            <person name="Dedhia N."/>
            <person name="Preston R."/>
            <person name="Balija V."/>
            <person name="McCombie W.R."/>
            <person name="Chow T."/>
            <person name="Chen H."/>
            <person name="Chung M."/>
            <person name="Chen C."/>
            <person name="Shaw J."/>
            <person name="Wu H."/>
            <person name="Hsiao K."/>
            <person name="Chao Y."/>
            <person name="Chu M."/>
            <person name="Cheng C."/>
            <person name="Hour A."/>
            <person name="Lee P."/>
            <person name="Lin S."/>
            <person name="Lin Y."/>
            <person name="Liou J."/>
            <person name="Liu S."/>
            <person name="Hsing Y."/>
            <person name="Raghuvanshi S."/>
            <person name="Mohanty A."/>
            <person name="Bharti A.K."/>
            <person name="Gaur A."/>
            <person name="Gupta V."/>
            <person name="Kumar D."/>
            <person name="Ravi V."/>
            <person name="Vij S."/>
            <person name="Kapur A."/>
            <person name="Khurana P."/>
            <person name="Khurana P."/>
            <person name="Khurana J.P."/>
            <person name="Tyagi A.K."/>
            <person name="Gaikwad K."/>
            <person name="Singh A."/>
            <person name="Dalal V."/>
            <person name="Srivastava S."/>
            <person name="Dixit A."/>
            <person name="Pal A.K."/>
            <person name="Ghazi I.A."/>
            <person name="Yadav M."/>
            <person name="Pandit A."/>
            <person name="Bhargava A."/>
            <person name="Sureshbabu K."/>
            <person name="Batra K."/>
            <person name="Sharma T.R."/>
            <person name="Mohapatra T."/>
            <person name="Singh N.K."/>
            <person name="Messing J."/>
            <person name="Nelson A.B."/>
            <person name="Fuks G."/>
            <person name="Kavchok S."/>
            <person name="Keizer G."/>
            <person name="Linton E."/>
            <person name="Llaca V."/>
            <person name="Song R."/>
            <person name="Tanyolac B."/>
            <person name="Young S."/>
            <person name="Ho-Il K."/>
            <person name="Hahn J.H."/>
            <person name="Sangsakoo G."/>
            <person name="Vanavichit A."/>
            <person name="de Mattos Luiz.A.T."/>
            <person name="Zimmer P.D."/>
            <person name="Malone G."/>
            <person name="Dellagostin O."/>
            <person name="de Oliveira A.C."/>
            <person name="Bevan M."/>
            <person name="Bancroft I."/>
            <person name="Minx P."/>
            <person name="Cordum H."/>
            <person name="Wilson R."/>
            <person name="Cheng Z."/>
            <person name="Jin W."/>
            <person name="Jiang J."/>
            <person name="Leong S.A."/>
            <person name="Iwama H."/>
            <person name="Gojobori T."/>
            <person name="Itoh T."/>
            <person name="Niimura Y."/>
            <person name="Fujii Y."/>
            <person name="Habara T."/>
            <person name="Sakai H."/>
            <person name="Sato Y."/>
            <person name="Wilson G."/>
            <person name="Kumar K."/>
            <person name="McCouch S."/>
            <person name="Juretic N."/>
            <person name="Hoen D."/>
            <person name="Wright S."/>
            <person name="Bruskiewich R."/>
            <person name="Bureau T."/>
            <person name="Miyao A."/>
            <person name="Hirochika H."/>
            <person name="Nishikawa T."/>
            <person name="Kadowaki K."/>
            <person name="Sugiura M."/>
            <person name="Burr B."/>
            <person name="Sasaki T."/>
        </authorList>
    </citation>
    <scope>NUCLEOTIDE SEQUENCE [LARGE SCALE GENOMIC DNA]</scope>
    <source>
        <strain evidence="3">cv. Nipponbare</strain>
    </source>
</reference>
<evidence type="ECO:0000256" key="1">
    <source>
        <dbReference type="SAM" id="MobiDB-lite"/>
    </source>
</evidence>
<evidence type="ECO:0000313" key="2">
    <source>
        <dbReference type="EMBL" id="BAC80056.1"/>
    </source>
</evidence>
<evidence type="ECO:0000313" key="3">
    <source>
        <dbReference type="Proteomes" id="UP000000763"/>
    </source>
</evidence>
<protein>
    <submittedName>
        <fullName evidence="2">Uncharacterized protein</fullName>
    </submittedName>
</protein>
<accession>Q7XHS3</accession>